<evidence type="ECO:0000313" key="3">
    <source>
        <dbReference type="Proteomes" id="UP000661193"/>
    </source>
</evidence>
<evidence type="ECO:0000313" key="2">
    <source>
        <dbReference type="EMBL" id="MBL6278284.1"/>
    </source>
</evidence>
<dbReference type="Proteomes" id="UP000661193">
    <property type="component" value="Unassembled WGS sequence"/>
</dbReference>
<keyword evidence="1" id="KW-0472">Membrane</keyword>
<keyword evidence="1" id="KW-0812">Transmembrane</keyword>
<keyword evidence="1" id="KW-1133">Transmembrane helix</keyword>
<feature type="transmembrane region" description="Helical" evidence="1">
    <location>
        <begin position="155"/>
        <end position="174"/>
    </location>
</feature>
<accession>A0ABS1UPJ9</accession>
<feature type="transmembrane region" description="Helical" evidence="1">
    <location>
        <begin position="50"/>
        <end position="67"/>
    </location>
</feature>
<dbReference type="EMBL" id="JAETXL010000006">
    <property type="protein sequence ID" value="MBL6278284.1"/>
    <property type="molecule type" value="Genomic_DNA"/>
</dbReference>
<keyword evidence="3" id="KW-1185">Reference proteome</keyword>
<reference evidence="2 3" key="1">
    <citation type="submission" date="2021-01" db="EMBL/GenBank/DDBJ databases">
        <title>Genome sequencing of Micromonospora fiedleri MG-37.</title>
        <authorList>
            <person name="Moreland P.E.J."/>
            <person name="Stach J.E.M."/>
        </authorList>
    </citation>
    <scope>NUCLEOTIDE SEQUENCE [LARGE SCALE GENOMIC DNA]</scope>
    <source>
        <strain evidence="2 3">MG-37</strain>
    </source>
</reference>
<organism evidence="2 3">
    <name type="scientific">Micromonospora fiedleri</name>
    <dbReference type="NCBI Taxonomy" id="1157498"/>
    <lineage>
        <taxon>Bacteria</taxon>
        <taxon>Bacillati</taxon>
        <taxon>Actinomycetota</taxon>
        <taxon>Actinomycetes</taxon>
        <taxon>Micromonosporales</taxon>
        <taxon>Micromonosporaceae</taxon>
        <taxon>Micromonospora</taxon>
    </lineage>
</organism>
<feature type="transmembrane region" description="Helical" evidence="1">
    <location>
        <begin position="12"/>
        <end position="30"/>
    </location>
</feature>
<proteinExistence type="predicted"/>
<gene>
    <name evidence="2" type="ORF">JMF97_19170</name>
</gene>
<protein>
    <submittedName>
        <fullName evidence="2">Uncharacterized protein</fullName>
    </submittedName>
</protein>
<dbReference type="RefSeq" id="WP_203222782.1">
    <property type="nucleotide sequence ID" value="NZ_JAETXL010000006.1"/>
</dbReference>
<feature type="transmembrane region" description="Helical" evidence="1">
    <location>
        <begin position="199"/>
        <end position="217"/>
    </location>
</feature>
<evidence type="ECO:0000256" key="1">
    <source>
        <dbReference type="SAM" id="Phobius"/>
    </source>
</evidence>
<feature type="transmembrane region" description="Helical" evidence="1">
    <location>
        <begin position="222"/>
        <end position="240"/>
    </location>
</feature>
<comment type="caution">
    <text evidence="2">The sequence shown here is derived from an EMBL/GenBank/DDBJ whole genome shotgun (WGS) entry which is preliminary data.</text>
</comment>
<feature type="transmembrane region" description="Helical" evidence="1">
    <location>
        <begin position="126"/>
        <end position="148"/>
    </location>
</feature>
<name>A0ABS1UPJ9_9ACTN</name>
<sequence length="423" mass="45041">MRRILRTELRRGTAPWAAAAMCGAGVWMLAVHPEDWGGRWAGLVNYLRTSLLILCALMVAAGVWQAGRERRRGIDEMVNSTPRPGWQPILVAWLAVTLAGTVGVLVAFAGAAVLVARVATYPGDGWWWTLLVGVLALGAATAGGMCVGRLVRLRLAAPVAGLAAYLALAILTYWDSKSAVWLAPVQVAQAAYQVVPGRVVAWQAGWLLALTVALLALAARRWLAAALAGVLAMGVAVPIVTGPGPNRLLTDPDAVALVCTDSGPQVCVARIHAFLLDEVTPHVQPFLARLDGIPGAPDRAVDDAARPVDQPQAPGDGTIWLHLDQQSTARGGLARLDWLDADLRAVTRLHCSSGAGLREIRQQVHLTSGLADAWLLQLPPSPEVPIDWLYALPMPAQRAWFADYLRAAAGCDEAALIRLGQPR</sequence>
<feature type="transmembrane region" description="Helical" evidence="1">
    <location>
        <begin position="88"/>
        <end position="114"/>
    </location>
</feature>